<accession>A0A9J6FQP8</accession>
<dbReference type="AlphaFoldDB" id="A0A9J6FQP8"/>
<protein>
    <recommendedName>
        <fullName evidence="2">PiggyBac transposable element-derived protein domain-containing protein</fullName>
    </recommendedName>
</protein>
<dbReference type="OMA" id="DLACCNG"/>
<dbReference type="Proteomes" id="UP000821853">
    <property type="component" value="Chromosome 10"/>
</dbReference>
<dbReference type="EMBL" id="JABSTR010000002">
    <property type="protein sequence ID" value="KAH9364412.1"/>
    <property type="molecule type" value="Genomic_DNA"/>
</dbReference>
<feature type="domain" description="PiggyBac transposable element-derived protein" evidence="2">
    <location>
        <begin position="2"/>
        <end position="176"/>
    </location>
</feature>
<proteinExistence type="predicted"/>
<dbReference type="PANTHER" id="PTHR47272:SF2">
    <property type="entry name" value="PIGGYBAC TRANSPOSABLE ELEMENT-DERIVED PROTEIN 3-LIKE"/>
    <property type="match status" value="1"/>
</dbReference>
<organism evidence="3 4">
    <name type="scientific">Haemaphysalis longicornis</name>
    <name type="common">Bush tick</name>
    <dbReference type="NCBI Taxonomy" id="44386"/>
    <lineage>
        <taxon>Eukaryota</taxon>
        <taxon>Metazoa</taxon>
        <taxon>Ecdysozoa</taxon>
        <taxon>Arthropoda</taxon>
        <taxon>Chelicerata</taxon>
        <taxon>Arachnida</taxon>
        <taxon>Acari</taxon>
        <taxon>Parasitiformes</taxon>
        <taxon>Ixodida</taxon>
        <taxon>Ixodoidea</taxon>
        <taxon>Ixodidae</taxon>
        <taxon>Haemaphysalinae</taxon>
        <taxon>Haemaphysalis</taxon>
    </lineage>
</organism>
<sequence>MKQLGLGASVVKKLVETGKMCEPTFVFTDRYFTGIKLADCLLEKKVYLTGTVMANRTGGVAATLAPDKSMERGESNCKVRSDENICIVKWKDTKSVLYLSTAFGTEPEGKCKRWSKDEKKKVDILQPHVVGKYNANMGGVDLIDRYVSYYRIQLRTRKWTLRVFAHFLDLACCNGWVEYRRDCEAALTPKKDRLDLLDFKANIANVLLKAHTARELRSSTSSDTDTQQSDVPVKRSKVTPTST</sequence>
<evidence type="ECO:0000256" key="1">
    <source>
        <dbReference type="SAM" id="MobiDB-lite"/>
    </source>
</evidence>
<feature type="compositionally biased region" description="Low complexity" evidence="1">
    <location>
        <begin position="218"/>
        <end position="230"/>
    </location>
</feature>
<dbReference type="Pfam" id="PF13843">
    <property type="entry name" value="DDE_Tnp_1_7"/>
    <property type="match status" value="1"/>
</dbReference>
<evidence type="ECO:0000259" key="2">
    <source>
        <dbReference type="Pfam" id="PF13843"/>
    </source>
</evidence>
<gene>
    <name evidence="3" type="ORF">HPB48_022731</name>
</gene>
<evidence type="ECO:0000313" key="4">
    <source>
        <dbReference type="Proteomes" id="UP000821853"/>
    </source>
</evidence>
<reference evidence="3 4" key="1">
    <citation type="journal article" date="2020" name="Cell">
        <title>Large-Scale Comparative Analyses of Tick Genomes Elucidate Their Genetic Diversity and Vector Capacities.</title>
        <authorList>
            <consortium name="Tick Genome and Microbiome Consortium (TIGMIC)"/>
            <person name="Jia N."/>
            <person name="Wang J."/>
            <person name="Shi W."/>
            <person name="Du L."/>
            <person name="Sun Y."/>
            <person name="Zhan W."/>
            <person name="Jiang J.F."/>
            <person name="Wang Q."/>
            <person name="Zhang B."/>
            <person name="Ji P."/>
            <person name="Bell-Sakyi L."/>
            <person name="Cui X.M."/>
            <person name="Yuan T.T."/>
            <person name="Jiang B.G."/>
            <person name="Yang W.F."/>
            <person name="Lam T.T."/>
            <person name="Chang Q.C."/>
            <person name="Ding S.J."/>
            <person name="Wang X.J."/>
            <person name="Zhu J.G."/>
            <person name="Ruan X.D."/>
            <person name="Zhao L."/>
            <person name="Wei J.T."/>
            <person name="Ye R.Z."/>
            <person name="Que T.C."/>
            <person name="Du C.H."/>
            <person name="Zhou Y.H."/>
            <person name="Cheng J.X."/>
            <person name="Dai P.F."/>
            <person name="Guo W.B."/>
            <person name="Han X.H."/>
            <person name="Huang E.J."/>
            <person name="Li L.F."/>
            <person name="Wei W."/>
            <person name="Gao Y.C."/>
            <person name="Liu J.Z."/>
            <person name="Shao H.Z."/>
            <person name="Wang X."/>
            <person name="Wang C.C."/>
            <person name="Yang T.C."/>
            <person name="Huo Q.B."/>
            <person name="Li W."/>
            <person name="Chen H.Y."/>
            <person name="Chen S.E."/>
            <person name="Zhou L.G."/>
            <person name="Ni X.B."/>
            <person name="Tian J.H."/>
            <person name="Sheng Y."/>
            <person name="Liu T."/>
            <person name="Pan Y.S."/>
            <person name="Xia L.Y."/>
            <person name="Li J."/>
            <person name="Zhao F."/>
            <person name="Cao W.C."/>
        </authorList>
    </citation>
    <scope>NUCLEOTIDE SEQUENCE [LARGE SCALE GENOMIC DNA]</scope>
    <source>
        <strain evidence="3">HaeL-2018</strain>
    </source>
</reference>
<dbReference type="InterPro" id="IPR029526">
    <property type="entry name" value="PGBD"/>
</dbReference>
<name>A0A9J6FQP8_HAELO</name>
<evidence type="ECO:0000313" key="3">
    <source>
        <dbReference type="EMBL" id="KAH9364412.1"/>
    </source>
</evidence>
<comment type="caution">
    <text evidence="3">The sequence shown here is derived from an EMBL/GenBank/DDBJ whole genome shotgun (WGS) entry which is preliminary data.</text>
</comment>
<feature type="region of interest" description="Disordered" evidence="1">
    <location>
        <begin position="217"/>
        <end position="243"/>
    </location>
</feature>
<dbReference type="OrthoDB" id="6502486at2759"/>
<dbReference type="PANTHER" id="PTHR47272">
    <property type="entry name" value="DDE_TNP_1_7 DOMAIN-CONTAINING PROTEIN"/>
    <property type="match status" value="1"/>
</dbReference>
<dbReference type="VEuPathDB" id="VectorBase:HLOH_061752"/>
<keyword evidence="4" id="KW-1185">Reference proteome</keyword>